<dbReference type="GO" id="GO:0016607">
    <property type="term" value="C:nuclear speck"/>
    <property type="evidence" value="ECO:0007669"/>
    <property type="project" value="UniProtKB-SubCell"/>
</dbReference>
<evidence type="ECO:0000256" key="8">
    <source>
        <dbReference type="ARBA" id="ARBA00023187"/>
    </source>
</evidence>
<feature type="compositionally biased region" description="Basic residues" evidence="11">
    <location>
        <begin position="215"/>
        <end position="230"/>
    </location>
</feature>
<keyword evidence="3" id="KW-0678">Repressor</keyword>
<evidence type="ECO:0000256" key="5">
    <source>
        <dbReference type="ARBA" id="ARBA00022664"/>
    </source>
</evidence>
<evidence type="ECO:0000256" key="2">
    <source>
        <dbReference type="ARBA" id="ARBA00010269"/>
    </source>
</evidence>
<gene>
    <name evidence="14" type="primary">LOC115622437</name>
</gene>
<dbReference type="InterPro" id="IPR050374">
    <property type="entry name" value="RRT5_SRSF_SR"/>
</dbReference>
<dbReference type="GO" id="GO:0008380">
    <property type="term" value="P:RNA splicing"/>
    <property type="evidence" value="ECO:0007669"/>
    <property type="project" value="UniProtKB-KW"/>
</dbReference>
<dbReference type="PROSITE" id="PS50102">
    <property type="entry name" value="RRM"/>
    <property type="match status" value="2"/>
</dbReference>
<dbReference type="PANTHER" id="PTHR23003:SF51">
    <property type="entry name" value="SERINE-ARGININE PROTEIN 55"/>
    <property type="match status" value="1"/>
</dbReference>
<keyword evidence="9" id="KW-0539">Nucleus</keyword>
<reference evidence="14" key="1">
    <citation type="submission" date="2025-08" db="UniProtKB">
        <authorList>
            <consortium name="RefSeq"/>
        </authorList>
    </citation>
    <scope>IDENTIFICATION</scope>
    <source>
        <strain evidence="14">11010-0011.00</strain>
        <tissue evidence="14">Whole body</tissue>
    </source>
</reference>
<name>A0A6J2T8B9_DROLE</name>
<dbReference type="OrthoDB" id="1099063at2759"/>
<dbReference type="Pfam" id="PF00076">
    <property type="entry name" value="RRM_1"/>
    <property type="match status" value="2"/>
</dbReference>
<feature type="domain" description="RRM" evidence="12">
    <location>
        <begin position="108"/>
        <end position="181"/>
    </location>
</feature>
<evidence type="ECO:0000313" key="13">
    <source>
        <dbReference type="Proteomes" id="UP000504634"/>
    </source>
</evidence>
<dbReference type="Gene3D" id="3.30.70.330">
    <property type="match status" value="2"/>
</dbReference>
<dbReference type="FunFam" id="3.30.70.330:FF:000420">
    <property type="entry name" value="serine-arginine protein 55 isoform X1"/>
    <property type="match status" value="1"/>
</dbReference>
<keyword evidence="6" id="KW-0677">Repeat</keyword>
<organism evidence="13 14">
    <name type="scientific">Drosophila lebanonensis</name>
    <name type="common">Fruit fly</name>
    <name type="synonym">Scaptodrosophila lebanonensis</name>
    <dbReference type="NCBI Taxonomy" id="7225"/>
    <lineage>
        <taxon>Eukaryota</taxon>
        <taxon>Metazoa</taxon>
        <taxon>Ecdysozoa</taxon>
        <taxon>Arthropoda</taxon>
        <taxon>Hexapoda</taxon>
        <taxon>Insecta</taxon>
        <taxon>Pterygota</taxon>
        <taxon>Neoptera</taxon>
        <taxon>Endopterygota</taxon>
        <taxon>Diptera</taxon>
        <taxon>Brachycera</taxon>
        <taxon>Muscomorpha</taxon>
        <taxon>Ephydroidea</taxon>
        <taxon>Drosophilidae</taxon>
        <taxon>Scaptodrosophila</taxon>
    </lineage>
</organism>
<evidence type="ECO:0000256" key="9">
    <source>
        <dbReference type="ARBA" id="ARBA00023242"/>
    </source>
</evidence>
<evidence type="ECO:0000256" key="11">
    <source>
        <dbReference type="SAM" id="MobiDB-lite"/>
    </source>
</evidence>
<evidence type="ECO:0000256" key="10">
    <source>
        <dbReference type="PROSITE-ProRule" id="PRU00176"/>
    </source>
</evidence>
<comment type="subcellular location">
    <subcellularLocation>
        <location evidence="1">Nucleus speckle</location>
    </subcellularLocation>
</comment>
<keyword evidence="4" id="KW-0597">Phosphoprotein</keyword>
<dbReference type="GeneID" id="115622437"/>
<dbReference type="FunFam" id="3.30.70.330:FF:000028">
    <property type="entry name" value="Putative serine/arginine-rich splicing factor 4"/>
    <property type="match status" value="1"/>
</dbReference>
<proteinExistence type="inferred from homology"/>
<keyword evidence="5" id="KW-0507">mRNA processing</keyword>
<dbReference type="SUPFAM" id="SSF54928">
    <property type="entry name" value="RNA-binding domain, RBD"/>
    <property type="match status" value="1"/>
</dbReference>
<feature type="region of interest" description="Disordered" evidence="11">
    <location>
        <begin position="73"/>
        <end position="101"/>
    </location>
</feature>
<evidence type="ECO:0000256" key="7">
    <source>
        <dbReference type="ARBA" id="ARBA00022884"/>
    </source>
</evidence>
<evidence type="ECO:0000313" key="14">
    <source>
        <dbReference type="RefSeq" id="XP_030372239.1"/>
    </source>
</evidence>
<evidence type="ECO:0000256" key="6">
    <source>
        <dbReference type="ARBA" id="ARBA00022737"/>
    </source>
</evidence>
<dbReference type="CDD" id="cd12337">
    <property type="entry name" value="RRM1_SRSF4_like"/>
    <property type="match status" value="1"/>
</dbReference>
<sequence length="251" mass="28725">MVGSRVYVGGLPHGVLERDLERFFKGYGPTRDIIIKNGYAFVEFEDHRDADDAIYELNGMELLRQRVVVETARGTRGQADRSDDRFSKRGNNTSRASSRYGPPLRTGFRLIVENLSSRLSWQDLKDFMRKAGEVTFADAHKHRRNEGFVEFATLADMKTAIEKLDDTKLNGRRIRLVEDRRGGRYDGDARRRSRASSLRSRSRSRSRSQFNCRASRSRTHSAHSSVKKSRSREQSRAGSPTTKNEKPRPTA</sequence>
<evidence type="ECO:0000256" key="1">
    <source>
        <dbReference type="ARBA" id="ARBA00004324"/>
    </source>
</evidence>
<keyword evidence="13" id="KW-1185">Reference proteome</keyword>
<feature type="compositionally biased region" description="Basic and acidic residues" evidence="11">
    <location>
        <begin position="78"/>
        <end position="87"/>
    </location>
</feature>
<feature type="region of interest" description="Disordered" evidence="11">
    <location>
        <begin position="183"/>
        <end position="251"/>
    </location>
</feature>
<accession>A0A6J2T8B9</accession>
<dbReference type="GO" id="GO:0006397">
    <property type="term" value="P:mRNA processing"/>
    <property type="evidence" value="ECO:0007669"/>
    <property type="project" value="UniProtKB-KW"/>
</dbReference>
<keyword evidence="8" id="KW-0508">mRNA splicing</keyword>
<comment type="similarity">
    <text evidence="2">Belongs to the splicing factor SR family.</text>
</comment>
<dbReference type="InterPro" id="IPR035979">
    <property type="entry name" value="RBD_domain_sf"/>
</dbReference>
<dbReference type="InterPro" id="IPR012677">
    <property type="entry name" value="Nucleotide-bd_a/b_plait_sf"/>
</dbReference>
<dbReference type="AlphaFoldDB" id="A0A6J2T8B9"/>
<protein>
    <submittedName>
        <fullName evidence="14">Serine-arginine protein 55-like</fullName>
    </submittedName>
</protein>
<dbReference type="SMART" id="SM00360">
    <property type="entry name" value="RRM"/>
    <property type="match status" value="2"/>
</dbReference>
<dbReference type="InterPro" id="IPR000504">
    <property type="entry name" value="RRM_dom"/>
</dbReference>
<evidence type="ECO:0000256" key="4">
    <source>
        <dbReference type="ARBA" id="ARBA00022553"/>
    </source>
</evidence>
<keyword evidence="7 10" id="KW-0694">RNA-binding</keyword>
<dbReference type="CDD" id="cd12600">
    <property type="entry name" value="RRM2_SRSF4_like"/>
    <property type="match status" value="1"/>
</dbReference>
<evidence type="ECO:0000259" key="12">
    <source>
        <dbReference type="PROSITE" id="PS50102"/>
    </source>
</evidence>
<dbReference type="InterPro" id="IPR047190">
    <property type="entry name" value="RRM2_SRSF4/6"/>
</dbReference>
<dbReference type="GO" id="GO:0005737">
    <property type="term" value="C:cytoplasm"/>
    <property type="evidence" value="ECO:0007669"/>
    <property type="project" value="TreeGrafter"/>
</dbReference>
<dbReference type="RefSeq" id="XP_030372239.1">
    <property type="nucleotide sequence ID" value="XM_030516379.1"/>
</dbReference>
<dbReference type="PANTHER" id="PTHR23003">
    <property type="entry name" value="RNA RECOGNITION MOTIF RRM DOMAIN CONTAINING PROTEIN"/>
    <property type="match status" value="1"/>
</dbReference>
<dbReference type="GO" id="GO:0003729">
    <property type="term" value="F:mRNA binding"/>
    <property type="evidence" value="ECO:0007669"/>
    <property type="project" value="TreeGrafter"/>
</dbReference>
<feature type="domain" description="RRM" evidence="12">
    <location>
        <begin position="4"/>
        <end position="74"/>
    </location>
</feature>
<evidence type="ECO:0000256" key="3">
    <source>
        <dbReference type="ARBA" id="ARBA00022491"/>
    </source>
</evidence>
<dbReference type="Proteomes" id="UP000504634">
    <property type="component" value="Unplaced"/>
</dbReference>